<comment type="caution">
    <text evidence="2">The sequence shown here is derived from an EMBL/GenBank/DDBJ whole genome shotgun (WGS) entry which is preliminary data.</text>
</comment>
<feature type="compositionally biased region" description="Polar residues" evidence="1">
    <location>
        <begin position="227"/>
        <end position="238"/>
    </location>
</feature>
<dbReference type="InterPro" id="IPR019027">
    <property type="entry name" value="Pilus_biogenesis_CpaD-related"/>
</dbReference>
<dbReference type="EMBL" id="JBHSLW010000042">
    <property type="protein sequence ID" value="MFC5422621.1"/>
    <property type="molecule type" value="Genomic_DNA"/>
</dbReference>
<dbReference type="NCBIfam" id="TIGR02522">
    <property type="entry name" value="pilus_cpaD"/>
    <property type="match status" value="1"/>
</dbReference>
<feature type="region of interest" description="Disordered" evidence="1">
    <location>
        <begin position="219"/>
        <end position="245"/>
    </location>
</feature>
<dbReference type="Proteomes" id="UP001596053">
    <property type="component" value="Unassembled WGS sequence"/>
</dbReference>
<protein>
    <submittedName>
        <fullName evidence="2">CpaD family pilus assembly protein</fullName>
    </submittedName>
</protein>
<dbReference type="Pfam" id="PF09476">
    <property type="entry name" value="Pilus_CpaD"/>
    <property type="match status" value="1"/>
</dbReference>
<evidence type="ECO:0000313" key="3">
    <source>
        <dbReference type="Proteomes" id="UP001596053"/>
    </source>
</evidence>
<keyword evidence="3" id="KW-1185">Reference proteome</keyword>
<evidence type="ECO:0000256" key="1">
    <source>
        <dbReference type="SAM" id="MobiDB-lite"/>
    </source>
</evidence>
<gene>
    <name evidence="2" type="ORF">ACFPOB_23955</name>
</gene>
<sequence length="245" mass="25971">MIVTSNPHHAGRAALPVAVLGVALLLGACAKGDLSTSGVPIDTRERHPIVLRDAPRSLDVFVGRAGGGLDPRQADDVARFGEDYRRSGKGGLVAEVPTGTGRDLATHDTLDGIRRSLARAGVSPGALSVRTYRIADPELASPIRLTYASLQAGLPHSCGQWPTDLGASSYKTGAMNEPYWNLGCASQANLAAQIADPLDLVRARGEGRLDTQKRMEAIKKLREGKDPSTQYRQEQTKLSDAVGGK</sequence>
<proteinExistence type="predicted"/>
<reference evidence="3" key="1">
    <citation type="journal article" date="2019" name="Int. J. Syst. Evol. Microbiol.">
        <title>The Global Catalogue of Microorganisms (GCM) 10K type strain sequencing project: providing services to taxonomists for standard genome sequencing and annotation.</title>
        <authorList>
            <consortium name="The Broad Institute Genomics Platform"/>
            <consortium name="The Broad Institute Genome Sequencing Center for Infectious Disease"/>
            <person name="Wu L."/>
            <person name="Ma J."/>
        </authorList>
    </citation>
    <scope>NUCLEOTIDE SEQUENCE [LARGE SCALE GENOMIC DNA]</scope>
    <source>
        <strain evidence="3">NCAIM B.01391</strain>
    </source>
</reference>
<dbReference type="InterPro" id="IPR013361">
    <property type="entry name" value="Pilus_CpaD"/>
</dbReference>
<name>A0ABW0IYA8_9HYPH</name>
<accession>A0ABW0IYA8</accession>
<dbReference type="RefSeq" id="WP_377800869.1">
    <property type="nucleotide sequence ID" value="NZ_JBHSLW010000042.1"/>
</dbReference>
<organism evidence="2 3">
    <name type="scientific">Bosea eneae</name>
    <dbReference type="NCBI Taxonomy" id="151454"/>
    <lineage>
        <taxon>Bacteria</taxon>
        <taxon>Pseudomonadati</taxon>
        <taxon>Pseudomonadota</taxon>
        <taxon>Alphaproteobacteria</taxon>
        <taxon>Hyphomicrobiales</taxon>
        <taxon>Boseaceae</taxon>
        <taxon>Bosea</taxon>
    </lineage>
</organism>
<evidence type="ECO:0000313" key="2">
    <source>
        <dbReference type="EMBL" id="MFC5422621.1"/>
    </source>
</evidence>